<dbReference type="PANTHER" id="PTHR30582:SF33">
    <property type="entry name" value="EXPORTED PROTEIN"/>
    <property type="match status" value="1"/>
</dbReference>
<feature type="chain" id="PRO_5020396945" evidence="7">
    <location>
        <begin position="34"/>
        <end position="176"/>
    </location>
</feature>
<dbReference type="RefSeq" id="WP_243741743.1">
    <property type="nucleotide sequence ID" value="NZ_SNYO01000004.1"/>
</dbReference>
<dbReference type="PROSITE" id="PS52029">
    <property type="entry name" value="LD_TPASE"/>
    <property type="match status" value="1"/>
</dbReference>
<proteinExistence type="predicted"/>
<dbReference type="InterPro" id="IPR005490">
    <property type="entry name" value="LD_TPept_cat_dom"/>
</dbReference>
<dbReference type="GO" id="GO:0016740">
    <property type="term" value="F:transferase activity"/>
    <property type="evidence" value="ECO:0007669"/>
    <property type="project" value="UniProtKB-KW"/>
</dbReference>
<evidence type="ECO:0000259" key="8">
    <source>
        <dbReference type="PROSITE" id="PS52029"/>
    </source>
</evidence>
<dbReference type="GO" id="GO:0018104">
    <property type="term" value="P:peptidoglycan-protein cross-linking"/>
    <property type="evidence" value="ECO:0007669"/>
    <property type="project" value="TreeGrafter"/>
</dbReference>
<evidence type="ECO:0000256" key="7">
    <source>
        <dbReference type="SAM" id="SignalP"/>
    </source>
</evidence>
<dbReference type="GO" id="GO:0005576">
    <property type="term" value="C:extracellular region"/>
    <property type="evidence" value="ECO:0007669"/>
    <property type="project" value="TreeGrafter"/>
</dbReference>
<dbReference type="CDD" id="cd16913">
    <property type="entry name" value="YkuD_like"/>
    <property type="match status" value="1"/>
</dbReference>
<evidence type="ECO:0000256" key="6">
    <source>
        <dbReference type="PROSITE-ProRule" id="PRU01373"/>
    </source>
</evidence>
<feature type="signal peptide" evidence="7">
    <location>
        <begin position="1"/>
        <end position="33"/>
    </location>
</feature>
<feature type="domain" description="L,D-TPase catalytic" evidence="8">
    <location>
        <begin position="68"/>
        <end position="175"/>
    </location>
</feature>
<dbReference type="GO" id="GO:0071972">
    <property type="term" value="F:peptidoglycan L,D-transpeptidase activity"/>
    <property type="evidence" value="ECO:0007669"/>
    <property type="project" value="TreeGrafter"/>
</dbReference>
<dbReference type="Proteomes" id="UP000295705">
    <property type="component" value="Unassembled WGS sequence"/>
</dbReference>
<keyword evidence="3 6" id="KW-0133">Cell shape</keyword>
<evidence type="ECO:0000256" key="5">
    <source>
        <dbReference type="ARBA" id="ARBA00023316"/>
    </source>
</evidence>
<dbReference type="AlphaFoldDB" id="A0A4V3D9R3"/>
<reference evidence="9 10" key="1">
    <citation type="submission" date="2019-03" db="EMBL/GenBank/DDBJ databases">
        <title>Genomic Encyclopedia of Type Strains, Phase IV (KMG-IV): sequencing the most valuable type-strain genomes for metagenomic binning, comparative biology and taxonomic classification.</title>
        <authorList>
            <person name="Goeker M."/>
        </authorList>
    </citation>
    <scope>NUCLEOTIDE SEQUENCE [LARGE SCALE GENOMIC DNA]</scope>
    <source>
        <strain evidence="9 10">DSM 45775</strain>
    </source>
</reference>
<keyword evidence="5 6" id="KW-0961">Cell wall biogenesis/degradation</keyword>
<evidence type="ECO:0000256" key="1">
    <source>
        <dbReference type="ARBA" id="ARBA00004752"/>
    </source>
</evidence>
<feature type="active site" description="Proton donor/acceptor" evidence="6">
    <location>
        <position position="140"/>
    </location>
</feature>
<comment type="caution">
    <text evidence="9">The sequence shown here is derived from an EMBL/GenBank/DDBJ whole genome shotgun (WGS) entry which is preliminary data.</text>
</comment>
<dbReference type="InterPro" id="IPR038063">
    <property type="entry name" value="Transpep_catalytic_dom"/>
</dbReference>
<feature type="active site" description="Nucleophile" evidence="6">
    <location>
        <position position="151"/>
    </location>
</feature>
<dbReference type="UniPathway" id="UPA00219"/>
<keyword evidence="4 6" id="KW-0573">Peptidoglycan synthesis</keyword>
<comment type="pathway">
    <text evidence="1 6">Cell wall biogenesis; peptidoglycan biosynthesis.</text>
</comment>
<name>A0A4V3D9R3_9PSEU</name>
<evidence type="ECO:0000313" key="10">
    <source>
        <dbReference type="Proteomes" id="UP000295705"/>
    </source>
</evidence>
<evidence type="ECO:0000256" key="4">
    <source>
        <dbReference type="ARBA" id="ARBA00022984"/>
    </source>
</evidence>
<keyword evidence="2" id="KW-0808">Transferase</keyword>
<dbReference type="SUPFAM" id="SSF141523">
    <property type="entry name" value="L,D-transpeptidase catalytic domain-like"/>
    <property type="match status" value="1"/>
</dbReference>
<dbReference type="EMBL" id="SNYO01000004">
    <property type="protein sequence ID" value="TDQ58402.1"/>
    <property type="molecule type" value="Genomic_DNA"/>
</dbReference>
<accession>A0A4V3D9R3</accession>
<dbReference type="GO" id="GO:0071555">
    <property type="term" value="P:cell wall organization"/>
    <property type="evidence" value="ECO:0007669"/>
    <property type="project" value="UniProtKB-UniRule"/>
</dbReference>
<dbReference type="GO" id="GO:0008360">
    <property type="term" value="P:regulation of cell shape"/>
    <property type="evidence" value="ECO:0007669"/>
    <property type="project" value="UniProtKB-UniRule"/>
</dbReference>
<keyword evidence="10" id="KW-1185">Reference proteome</keyword>
<dbReference type="Pfam" id="PF03734">
    <property type="entry name" value="YkuD"/>
    <property type="match status" value="1"/>
</dbReference>
<organism evidence="9 10">
    <name type="scientific">Actinomycetospora succinea</name>
    <dbReference type="NCBI Taxonomy" id="663603"/>
    <lineage>
        <taxon>Bacteria</taxon>
        <taxon>Bacillati</taxon>
        <taxon>Actinomycetota</taxon>
        <taxon>Actinomycetes</taxon>
        <taxon>Pseudonocardiales</taxon>
        <taxon>Pseudonocardiaceae</taxon>
        <taxon>Actinomycetospora</taxon>
    </lineage>
</organism>
<sequence>MSSHARRCTPLALVTVILGAVTALLVGAGTAGAAPAPAAAPPAAAPAPVAAPAPAVALTAGTPCDASADACVDLSSQQAWLTDGQGNVTYGPVGALGGTKKYPTPTGTFSVDYKDADHVSNLYDADMPFSVFFAPAIAFHTGSLSQRSHGCIHLGKTASKRFFANLSPGDTVQVVS</sequence>
<protein>
    <submittedName>
        <fullName evidence="9">L,D-transpeptidase-like protein</fullName>
    </submittedName>
</protein>
<keyword evidence="7" id="KW-0732">Signal</keyword>
<evidence type="ECO:0000256" key="3">
    <source>
        <dbReference type="ARBA" id="ARBA00022960"/>
    </source>
</evidence>
<dbReference type="InterPro" id="IPR050979">
    <property type="entry name" value="LD-transpeptidase"/>
</dbReference>
<gene>
    <name evidence="9" type="ORF">EV188_104142</name>
</gene>
<dbReference type="PANTHER" id="PTHR30582">
    <property type="entry name" value="L,D-TRANSPEPTIDASE"/>
    <property type="match status" value="1"/>
</dbReference>
<dbReference type="Gene3D" id="2.40.440.10">
    <property type="entry name" value="L,D-transpeptidase catalytic domain-like"/>
    <property type="match status" value="1"/>
</dbReference>
<evidence type="ECO:0000256" key="2">
    <source>
        <dbReference type="ARBA" id="ARBA00022679"/>
    </source>
</evidence>
<evidence type="ECO:0000313" key="9">
    <source>
        <dbReference type="EMBL" id="TDQ58402.1"/>
    </source>
</evidence>